<dbReference type="EMBL" id="FOGU01000001">
    <property type="protein sequence ID" value="SER51890.1"/>
    <property type="molecule type" value="Genomic_DNA"/>
</dbReference>
<evidence type="ECO:0000313" key="2">
    <source>
        <dbReference type="EMBL" id="SER51890.1"/>
    </source>
</evidence>
<proteinExistence type="predicted"/>
<evidence type="ECO:0000256" key="1">
    <source>
        <dbReference type="SAM" id="Phobius"/>
    </source>
</evidence>
<keyword evidence="1" id="KW-1133">Transmembrane helix</keyword>
<evidence type="ECO:0000313" key="3">
    <source>
        <dbReference type="Proteomes" id="UP000198885"/>
    </source>
</evidence>
<organism evidence="2 3">
    <name type="scientific">Tranquillimonas rosea</name>
    <dbReference type="NCBI Taxonomy" id="641238"/>
    <lineage>
        <taxon>Bacteria</taxon>
        <taxon>Pseudomonadati</taxon>
        <taxon>Pseudomonadota</taxon>
        <taxon>Alphaproteobacteria</taxon>
        <taxon>Rhodobacterales</taxon>
        <taxon>Roseobacteraceae</taxon>
        <taxon>Tranquillimonas</taxon>
    </lineage>
</organism>
<dbReference type="STRING" id="641238.SAMN04490244_101341"/>
<protein>
    <submittedName>
        <fullName evidence="2">Uncharacterized protein</fullName>
    </submittedName>
</protein>
<feature type="transmembrane region" description="Helical" evidence="1">
    <location>
        <begin position="43"/>
        <end position="61"/>
    </location>
</feature>
<reference evidence="2 3" key="1">
    <citation type="submission" date="2016-10" db="EMBL/GenBank/DDBJ databases">
        <authorList>
            <person name="de Groot N.N."/>
        </authorList>
    </citation>
    <scope>NUCLEOTIDE SEQUENCE [LARGE SCALE GENOMIC DNA]</scope>
    <source>
        <strain evidence="2 3">DSM 23042</strain>
    </source>
</reference>
<sequence>MGRRTGRAQTQIFGAGRARVAVREMPWGYVVRPCGPVRSRAKVAAVGLIVGLSGAVVNLLLSAGLVSAAVSAGLCVALSMPLLAILPRGRGPEIHFDVTRREMRLMRGGTGGRARLLRRIGFDGIESLYLQRVKRPHAPARLFARLAHDLRPVELAFACEEGLTLLHRRMSRDLRPEQPRDLVAPPAREVA</sequence>
<keyword evidence="1" id="KW-0472">Membrane</keyword>
<keyword evidence="3" id="KW-1185">Reference proteome</keyword>
<dbReference type="RefSeq" id="WP_092687386.1">
    <property type="nucleotide sequence ID" value="NZ_FOGU01000001.1"/>
</dbReference>
<dbReference type="Proteomes" id="UP000198885">
    <property type="component" value="Unassembled WGS sequence"/>
</dbReference>
<name>A0A1H9PUU7_9RHOB</name>
<keyword evidence="1" id="KW-0812">Transmembrane</keyword>
<dbReference type="AlphaFoldDB" id="A0A1H9PUU7"/>
<gene>
    <name evidence="2" type="ORF">SAMN04490244_101341</name>
</gene>
<accession>A0A1H9PUU7</accession>